<evidence type="ECO:0000313" key="2">
    <source>
        <dbReference type="Proteomes" id="UP000186559"/>
    </source>
</evidence>
<reference evidence="1 2" key="1">
    <citation type="submission" date="2016-03" db="EMBL/GenBank/DDBJ databases">
        <title>Deep-sea bacteria in the southern Pacific.</title>
        <authorList>
            <person name="Tang K."/>
        </authorList>
    </citation>
    <scope>NUCLEOTIDE SEQUENCE [LARGE SCALE GENOMIC DNA]</scope>
    <source>
        <strain evidence="1 2">JLT2016</strain>
    </source>
</reference>
<dbReference type="RefSeq" id="WP_229743225.1">
    <property type="nucleotide sequence ID" value="NZ_BMEW01000002.1"/>
</dbReference>
<gene>
    <name evidence="1" type="ORF">Ga0080559_TMP904</name>
</gene>
<name>A0A1U7D0U0_9RHOB</name>
<accession>A0A1U7D0U0</accession>
<protein>
    <submittedName>
        <fullName evidence="1">Uncharacterized protein</fullName>
    </submittedName>
</protein>
<keyword evidence="2" id="KW-1185">Reference proteome</keyword>
<evidence type="ECO:0000313" key="1">
    <source>
        <dbReference type="EMBL" id="APX21700.1"/>
    </source>
</evidence>
<dbReference type="EMBL" id="CP014796">
    <property type="protein sequence ID" value="APX21700.1"/>
    <property type="molecule type" value="Genomic_DNA"/>
</dbReference>
<sequence>MRLARQTLPAELAFAAECSDEEDLGPEYEEALRGQAAQHLVKLLLVRFGDGWTGVEGPDGAPAPLTAETLDQFLELFPGVAGTLHASLLTPWVEVAREGNVSAPSQDTATAEA</sequence>
<proteinExistence type="predicted"/>
<dbReference type="STRING" id="1229727.Ga0080559_TMP904"/>
<dbReference type="KEGG" id="tpro:Ga0080559_TMP904"/>
<organism evidence="1 2">
    <name type="scientific">Salipiger profundus</name>
    <dbReference type="NCBI Taxonomy" id="1229727"/>
    <lineage>
        <taxon>Bacteria</taxon>
        <taxon>Pseudomonadati</taxon>
        <taxon>Pseudomonadota</taxon>
        <taxon>Alphaproteobacteria</taxon>
        <taxon>Rhodobacterales</taxon>
        <taxon>Roseobacteraceae</taxon>
        <taxon>Salipiger</taxon>
    </lineage>
</organism>
<dbReference type="AlphaFoldDB" id="A0A1U7D0U0"/>
<dbReference type="Proteomes" id="UP000186559">
    <property type="component" value="Chromosome"/>
</dbReference>